<accession>A0A0G0ZGY6</accession>
<comment type="caution">
    <text evidence="1">The sequence shown here is derived from an EMBL/GenBank/DDBJ whole genome shotgun (WGS) entry which is preliminary data.</text>
</comment>
<gene>
    <name evidence="1" type="ORF">UU67_C0055G0003</name>
</gene>
<evidence type="ECO:0000313" key="1">
    <source>
        <dbReference type="EMBL" id="KKS12268.1"/>
    </source>
</evidence>
<dbReference type="Proteomes" id="UP000034753">
    <property type="component" value="Unassembled WGS sequence"/>
</dbReference>
<evidence type="ECO:0000313" key="2">
    <source>
        <dbReference type="Proteomes" id="UP000034753"/>
    </source>
</evidence>
<dbReference type="EMBL" id="LCBN01000055">
    <property type="protein sequence ID" value="KKS12268.1"/>
    <property type="molecule type" value="Genomic_DNA"/>
</dbReference>
<organism evidence="1 2">
    <name type="scientific">Candidatus Daviesbacteria bacterium GW2011_GWB1_41_5</name>
    <dbReference type="NCBI Taxonomy" id="1618429"/>
    <lineage>
        <taxon>Bacteria</taxon>
        <taxon>Candidatus Daviesiibacteriota</taxon>
    </lineage>
</organism>
<dbReference type="AlphaFoldDB" id="A0A0G0ZGY6"/>
<sequence length="33" mass="4092">MRYIRNMLRIDKEILLYVKLDKPPFFLNEVPIL</sequence>
<proteinExistence type="predicted"/>
<name>A0A0G0ZGY6_9BACT</name>
<protein>
    <submittedName>
        <fullName evidence="1">Uncharacterized protein</fullName>
    </submittedName>
</protein>
<reference evidence="1 2" key="1">
    <citation type="journal article" date="2015" name="Nature">
        <title>rRNA introns, odd ribosomes, and small enigmatic genomes across a large radiation of phyla.</title>
        <authorList>
            <person name="Brown C.T."/>
            <person name="Hug L.A."/>
            <person name="Thomas B.C."/>
            <person name="Sharon I."/>
            <person name="Castelle C.J."/>
            <person name="Singh A."/>
            <person name="Wilkins M.J."/>
            <person name="Williams K.H."/>
            <person name="Banfield J.F."/>
        </authorList>
    </citation>
    <scope>NUCLEOTIDE SEQUENCE [LARGE SCALE GENOMIC DNA]</scope>
</reference>